<sequence length="401" mass="45476">MNVRLLISALVSCLWMPAMAQLVVTKFPAKDTSPLPWQADMDQLERRYVKSLLPVQQILLSELEVQRKSPSGLSAQRQVDLSILQSTAEERQQALSQGKIWLPGPQQAGWEAFCRAAQGRTWSLEGTSNVRKLRIEGQDLMLTNDKGMEFRPTQQRAAALPGAFLTRRSDRGYSVYLISPDLQQARCLVVRSTSEGISRSASMPLYLNHSPAEILATLDATPQPDPKPSTRPPDLNQDLLTALEDRVRQIEVAHHREAIQILTKHVSQSYETRAYSNMFPLKRILRQYRRALAYLTRSPELDVPMLSQERFLKEVPEERWLLSGRTSGGHPWSQFDGQFLHALNFKDEEGAKEPMQIIWPGLISNSSHPSDRPCYIAFSADFHNCLYLPNVTGTYRGKLLE</sequence>
<evidence type="ECO:0000313" key="2">
    <source>
        <dbReference type="EMBL" id="SKB08936.1"/>
    </source>
</evidence>
<reference evidence="3" key="1">
    <citation type="submission" date="2017-02" db="EMBL/GenBank/DDBJ databases">
        <authorList>
            <person name="Varghese N."/>
            <person name="Submissions S."/>
        </authorList>
    </citation>
    <scope>NUCLEOTIDE SEQUENCE [LARGE SCALE GENOMIC DNA]</scope>
    <source>
        <strain evidence="3">ATCC 700200</strain>
    </source>
</reference>
<evidence type="ECO:0000256" key="1">
    <source>
        <dbReference type="SAM" id="SignalP"/>
    </source>
</evidence>
<keyword evidence="3" id="KW-1185">Reference proteome</keyword>
<dbReference type="Proteomes" id="UP000190774">
    <property type="component" value="Unassembled WGS sequence"/>
</dbReference>
<name>A0A1T4Z4S2_9BACT</name>
<feature type="chain" id="PRO_5011984337" evidence="1">
    <location>
        <begin position="21"/>
        <end position="401"/>
    </location>
</feature>
<proteinExistence type="predicted"/>
<accession>A0A1T4Z4S2</accession>
<protein>
    <submittedName>
        <fullName evidence="2">Uncharacterized protein</fullName>
    </submittedName>
</protein>
<dbReference type="EMBL" id="FUYE01000031">
    <property type="protein sequence ID" value="SKB08936.1"/>
    <property type="molecule type" value="Genomic_DNA"/>
</dbReference>
<dbReference type="RefSeq" id="WP_078816157.1">
    <property type="nucleotide sequence ID" value="NZ_FUYE01000031.1"/>
</dbReference>
<keyword evidence="1" id="KW-0732">Signal</keyword>
<evidence type="ECO:0000313" key="3">
    <source>
        <dbReference type="Proteomes" id="UP000190774"/>
    </source>
</evidence>
<gene>
    <name evidence="2" type="ORF">SAMN02745166_05055</name>
</gene>
<organism evidence="2 3">
    <name type="scientific">Prosthecobacter debontii</name>
    <dbReference type="NCBI Taxonomy" id="48467"/>
    <lineage>
        <taxon>Bacteria</taxon>
        <taxon>Pseudomonadati</taxon>
        <taxon>Verrucomicrobiota</taxon>
        <taxon>Verrucomicrobiia</taxon>
        <taxon>Verrucomicrobiales</taxon>
        <taxon>Verrucomicrobiaceae</taxon>
        <taxon>Prosthecobacter</taxon>
    </lineage>
</organism>
<feature type="signal peptide" evidence="1">
    <location>
        <begin position="1"/>
        <end position="20"/>
    </location>
</feature>
<dbReference type="AlphaFoldDB" id="A0A1T4Z4S2"/>